<organism evidence="5">
    <name type="scientific">Naegleria gruberi</name>
    <name type="common">Amoeba</name>
    <dbReference type="NCBI Taxonomy" id="5762"/>
    <lineage>
        <taxon>Eukaryota</taxon>
        <taxon>Discoba</taxon>
        <taxon>Heterolobosea</taxon>
        <taxon>Tetramitia</taxon>
        <taxon>Eutetramitia</taxon>
        <taxon>Vahlkampfiidae</taxon>
        <taxon>Naegleria</taxon>
    </lineage>
</organism>
<evidence type="ECO:0000259" key="3">
    <source>
        <dbReference type="Pfam" id="PF08577"/>
    </source>
</evidence>
<dbReference type="InParanoid" id="D2VSM6"/>
<dbReference type="EMBL" id="GG738894">
    <property type="protein sequence ID" value="EFC40217.1"/>
    <property type="molecule type" value="Genomic_DNA"/>
</dbReference>
<comment type="similarity">
    <text evidence="1">Belongs to the proteasome inhibitor PI31 family.</text>
</comment>
<name>D2VSM6_NAEGR</name>
<dbReference type="AlphaFoldDB" id="D2VSM6"/>
<dbReference type="KEGG" id="ngr:NAEGRDRAFT_59113"/>
<dbReference type="Proteomes" id="UP000006671">
    <property type="component" value="Unassembled WGS sequence"/>
</dbReference>
<keyword evidence="5" id="KW-1185">Reference proteome</keyword>
<dbReference type="InterPro" id="IPR013886">
    <property type="entry name" value="PI31_Prot_C"/>
</dbReference>
<dbReference type="GeneID" id="8855810"/>
<proteinExistence type="inferred from homology"/>
<dbReference type="Pfam" id="PF08577">
    <property type="entry name" value="PI31_Prot_C"/>
    <property type="match status" value="1"/>
</dbReference>
<reference evidence="4 5" key="1">
    <citation type="journal article" date="2010" name="Cell">
        <title>The genome of Naegleria gruberi illuminates early eukaryotic versatility.</title>
        <authorList>
            <person name="Fritz-Laylin L.K."/>
            <person name="Prochnik S.E."/>
            <person name="Ginger M.L."/>
            <person name="Dacks J.B."/>
            <person name="Carpenter M.L."/>
            <person name="Field M.C."/>
            <person name="Kuo A."/>
            <person name="Paredez A."/>
            <person name="Chapman J."/>
            <person name="Pham J."/>
            <person name="Shu S."/>
            <person name="Neupane R."/>
            <person name="Cipriano M."/>
            <person name="Mancuso J."/>
            <person name="Tu H."/>
            <person name="Salamov A."/>
            <person name="Lindquist E."/>
            <person name="Shapiro H."/>
            <person name="Lucas S."/>
            <person name="Grigoriev I.V."/>
            <person name="Cande W.Z."/>
            <person name="Fulton C."/>
            <person name="Rokhsar D.S."/>
            <person name="Dawson S.C."/>
        </authorList>
    </citation>
    <scope>NUCLEOTIDE SEQUENCE [LARGE SCALE GENOMIC DNA]</scope>
    <source>
        <strain evidence="4 5">NEG-M</strain>
    </source>
</reference>
<evidence type="ECO:0000313" key="4">
    <source>
        <dbReference type="EMBL" id="EFC40217.1"/>
    </source>
</evidence>
<evidence type="ECO:0000256" key="2">
    <source>
        <dbReference type="SAM" id="MobiDB-lite"/>
    </source>
</evidence>
<sequence length="409" mass="45980">MDDYDTIDNNLDAGTPHDRKDIDLVPLAITDNLDELTIKEFDELQSALIIQADTSEPAHFMQCIEERLCYYVKNPKLFKTSEESTESHWTRFMLDQKCIFKKVDRINESSFCSLQPQVMRSFLRGYNIVFFTLYSGTYTGFDSVVVGVINDLINSGELSVVFLRGAGRSVPMRLGFVRRKDTNDGYVEYTDGTYVQLLLQNINQLDNQSLTIFVNKCMNKLENRVQTIGEVEETIEDCLKLDDLYICGVCDTTLSNVNDWHLLARSVSERQKYPWVIHKTKKVMFTPCNNMMMNNNRRVGDQDLNPLPCFQPLHGNAPSSMSGGFGGNQVGPNNPIFNDRSNFPSASSMGGGDMKPPQMLPGSRFDPVYPTIGPFGGYGSGNRGGSSSSSFGNVNPDHHKPPQFEDEDL</sequence>
<evidence type="ECO:0000256" key="1">
    <source>
        <dbReference type="ARBA" id="ARBA00006405"/>
    </source>
</evidence>
<dbReference type="VEuPathDB" id="AmoebaDB:NAEGRDRAFT_59113"/>
<feature type="compositionally biased region" description="Gly residues" evidence="2">
    <location>
        <begin position="374"/>
        <end position="384"/>
    </location>
</feature>
<feature type="region of interest" description="Disordered" evidence="2">
    <location>
        <begin position="320"/>
        <end position="409"/>
    </location>
</feature>
<gene>
    <name evidence="4" type="ORF">NAEGRDRAFT_59113</name>
</gene>
<feature type="compositionally biased region" description="Polar residues" evidence="2">
    <location>
        <begin position="330"/>
        <end position="348"/>
    </location>
</feature>
<evidence type="ECO:0000313" key="5">
    <source>
        <dbReference type="Proteomes" id="UP000006671"/>
    </source>
</evidence>
<protein>
    <submittedName>
        <fullName evidence="4">Predicted protein</fullName>
    </submittedName>
</protein>
<accession>D2VSM6</accession>
<feature type="domain" description="PI31 proteasome regulator C-terminal" evidence="3">
    <location>
        <begin position="299"/>
        <end position="370"/>
    </location>
</feature>
<dbReference type="RefSeq" id="XP_002672961.1">
    <property type="nucleotide sequence ID" value="XM_002672915.1"/>
</dbReference>